<dbReference type="Proteomes" id="UP000549394">
    <property type="component" value="Unassembled WGS sequence"/>
</dbReference>
<protein>
    <submittedName>
        <fullName evidence="4">Uncharacterized protein</fullName>
    </submittedName>
</protein>
<dbReference type="AlphaFoldDB" id="A0A7I8V7P3"/>
<dbReference type="OrthoDB" id="5406014at2759"/>
<dbReference type="InterPro" id="IPR002110">
    <property type="entry name" value="Ankyrin_rpt"/>
</dbReference>
<evidence type="ECO:0000256" key="3">
    <source>
        <dbReference type="PROSITE-ProRule" id="PRU00023"/>
    </source>
</evidence>
<dbReference type="GO" id="GO:0006396">
    <property type="term" value="P:RNA processing"/>
    <property type="evidence" value="ECO:0007669"/>
    <property type="project" value="TreeGrafter"/>
</dbReference>
<proteinExistence type="predicted"/>
<dbReference type="SUPFAM" id="SSF48403">
    <property type="entry name" value="Ankyrin repeat"/>
    <property type="match status" value="1"/>
</dbReference>
<dbReference type="Pfam" id="PF12796">
    <property type="entry name" value="Ank_2"/>
    <property type="match status" value="2"/>
</dbReference>
<dbReference type="GO" id="GO:0004540">
    <property type="term" value="F:RNA nuclease activity"/>
    <property type="evidence" value="ECO:0007669"/>
    <property type="project" value="TreeGrafter"/>
</dbReference>
<evidence type="ECO:0000256" key="2">
    <source>
        <dbReference type="ARBA" id="ARBA00023043"/>
    </source>
</evidence>
<evidence type="ECO:0000313" key="4">
    <source>
        <dbReference type="EMBL" id="CAD5112270.1"/>
    </source>
</evidence>
<dbReference type="GO" id="GO:0003723">
    <property type="term" value="F:RNA binding"/>
    <property type="evidence" value="ECO:0007669"/>
    <property type="project" value="TreeGrafter"/>
</dbReference>
<dbReference type="PANTHER" id="PTHR24141">
    <property type="entry name" value="2-5A-DEPENDENT RIBONUCLEASE"/>
    <property type="match status" value="1"/>
</dbReference>
<comment type="caution">
    <text evidence="4">The sequence shown here is derived from an EMBL/GenBank/DDBJ whole genome shotgun (WGS) entry which is preliminary data.</text>
</comment>
<feature type="repeat" description="ANK" evidence="3">
    <location>
        <begin position="79"/>
        <end position="112"/>
    </location>
</feature>
<keyword evidence="5" id="KW-1185">Reference proteome</keyword>
<dbReference type="Gene3D" id="1.25.40.20">
    <property type="entry name" value="Ankyrin repeat-containing domain"/>
    <property type="match status" value="2"/>
</dbReference>
<accession>A0A7I8V7P3</accession>
<evidence type="ECO:0000313" key="5">
    <source>
        <dbReference type="Proteomes" id="UP000549394"/>
    </source>
</evidence>
<dbReference type="PANTHER" id="PTHR24141:SF1">
    <property type="entry name" value="2-5A-DEPENDENT RIBONUCLEASE"/>
    <property type="match status" value="1"/>
</dbReference>
<gene>
    <name evidence="4" type="ORF">DGYR_LOCUS1447</name>
</gene>
<sequence length="362" mass="40675">MSSATKRPMKTALHQAILDGRIHQVRLLVHKHGSNIDSKDVYGRTPLMLACLLENDKMASKMTKTMLKSSAYPNARDCMGRTALSYAAMKGREEIVAKLLKDEVVDVSTPDNDGNIPLHHAALSGNPGVVDMIWNVMKSYGVIVDSRNAMGYTPLLLACKYGHFASAYILISRGSACPSLRDNEFFFNASEWILRTGDLHNAFALHRSRTMPIHTAPRFEREHTLYSVDSAPTCRHFTPARYPLGESIDSALKLPKIFQYTEVDERLESMFDGKDARNLLLKAIENASSDKKKSAKPRPFSRVSSVFTQTRIASSIATSRLLYESRRTRKFGSGQDMATLFQLYSDQYDPSVKMRRQLTVLE</sequence>
<dbReference type="PROSITE" id="PS50088">
    <property type="entry name" value="ANK_REPEAT"/>
    <property type="match status" value="1"/>
</dbReference>
<dbReference type="InterPro" id="IPR036770">
    <property type="entry name" value="Ankyrin_rpt-contain_sf"/>
</dbReference>
<dbReference type="EMBL" id="CAJFCJ010000002">
    <property type="protein sequence ID" value="CAD5112270.1"/>
    <property type="molecule type" value="Genomic_DNA"/>
</dbReference>
<name>A0A7I8V7P3_9ANNE</name>
<dbReference type="Pfam" id="PF00023">
    <property type="entry name" value="Ank"/>
    <property type="match status" value="1"/>
</dbReference>
<reference evidence="4 5" key="1">
    <citation type="submission" date="2020-08" db="EMBL/GenBank/DDBJ databases">
        <authorList>
            <person name="Hejnol A."/>
        </authorList>
    </citation>
    <scope>NUCLEOTIDE SEQUENCE [LARGE SCALE GENOMIC DNA]</scope>
</reference>
<dbReference type="SMART" id="SM00248">
    <property type="entry name" value="ANK"/>
    <property type="match status" value="5"/>
</dbReference>
<organism evidence="4 5">
    <name type="scientific">Dimorphilus gyrociliatus</name>
    <dbReference type="NCBI Taxonomy" id="2664684"/>
    <lineage>
        <taxon>Eukaryota</taxon>
        <taxon>Metazoa</taxon>
        <taxon>Spiralia</taxon>
        <taxon>Lophotrochozoa</taxon>
        <taxon>Annelida</taxon>
        <taxon>Polychaeta</taxon>
        <taxon>Polychaeta incertae sedis</taxon>
        <taxon>Dinophilidae</taxon>
        <taxon>Dimorphilus</taxon>
    </lineage>
</organism>
<keyword evidence="2 3" id="KW-0040">ANK repeat</keyword>
<keyword evidence="1" id="KW-0677">Repeat</keyword>
<evidence type="ECO:0000256" key="1">
    <source>
        <dbReference type="ARBA" id="ARBA00022737"/>
    </source>
</evidence>